<reference evidence="1 2" key="2">
    <citation type="submission" date="2009-03" db="EMBL/GenBank/DDBJ databases">
        <title>Comparison of the complete genome sequences of Rhodococcus erythropolis PR4 and Rhodococcus opacus B4.</title>
        <authorList>
            <person name="Takarada H."/>
            <person name="Sekine M."/>
            <person name="Hosoyama A."/>
            <person name="Yamada R."/>
            <person name="Fujisawa T."/>
            <person name="Omata S."/>
            <person name="Shimizu A."/>
            <person name="Tsukatani N."/>
            <person name="Tanikawa S."/>
            <person name="Fujita N."/>
            <person name="Harayama S."/>
        </authorList>
    </citation>
    <scope>NUCLEOTIDE SEQUENCE [LARGE SCALE GENOMIC DNA]</scope>
    <source>
        <strain evidence="1 2">B4</strain>
        <plasmid evidence="1 2">pROB02</plasmid>
    </source>
</reference>
<dbReference type="Proteomes" id="UP000002212">
    <property type="component" value="Plasmid pROB02"/>
</dbReference>
<geneLocation type="plasmid" evidence="1 2">
    <name>pROB02</name>
</geneLocation>
<sequence>MHSDPATAVAAEIEAWCRPGGKLDKDGARASIHLFGPVARRRTRDAIVDAYLAEQTNVGVGRQFLALATAGPPGVGKSSSINRRHLAGQGWRVLDADKLKDFLLRDAVEQGIYTDLLEIDLADGHRLMPRELATLVHTESTKLLDIITEICLARGENLVLEGTFSWPGLGPRLLRDLAYAEYEKFTILDVEAPAHIVRARALTRWWRGRQEALRGGDGFGGRFTPGFVIDALYAGDSEETVCARNARAAFDHPLSAEIPTVELLVEHADDGDETWVKENGVVVYPQIPADRPEP</sequence>
<dbReference type="KEGG" id="rop:ROP_pROB02-02330"/>
<organism evidence="1 2">
    <name type="scientific">Rhodococcus opacus (strain B4)</name>
    <dbReference type="NCBI Taxonomy" id="632772"/>
    <lineage>
        <taxon>Bacteria</taxon>
        <taxon>Bacillati</taxon>
        <taxon>Actinomycetota</taxon>
        <taxon>Actinomycetes</taxon>
        <taxon>Mycobacteriales</taxon>
        <taxon>Nocardiaceae</taxon>
        <taxon>Rhodococcus</taxon>
    </lineage>
</organism>
<dbReference type="PATRIC" id="fig|632772.20.peg.8617"/>
<dbReference type="SUPFAM" id="SSF52540">
    <property type="entry name" value="P-loop containing nucleoside triphosphate hydrolases"/>
    <property type="match status" value="1"/>
</dbReference>
<dbReference type="RefSeq" id="WP_005264148.1">
    <property type="nucleotide sequence ID" value="NC_012521.1"/>
</dbReference>
<keyword evidence="1" id="KW-0614">Plasmid</keyword>
<dbReference type="EMBL" id="AP011117">
    <property type="protein sequence ID" value="BAH47240.1"/>
    <property type="molecule type" value="Genomic_DNA"/>
</dbReference>
<evidence type="ECO:0000313" key="2">
    <source>
        <dbReference type="Proteomes" id="UP000002212"/>
    </source>
</evidence>
<proteinExistence type="predicted"/>
<dbReference type="Gene3D" id="3.40.50.300">
    <property type="entry name" value="P-loop containing nucleotide triphosphate hydrolases"/>
    <property type="match status" value="1"/>
</dbReference>
<dbReference type="InterPro" id="IPR027417">
    <property type="entry name" value="P-loop_NTPase"/>
</dbReference>
<accession>C1BE37</accession>
<evidence type="ECO:0008006" key="3">
    <source>
        <dbReference type="Google" id="ProtNLM"/>
    </source>
</evidence>
<evidence type="ECO:0000313" key="1">
    <source>
        <dbReference type="EMBL" id="BAH47240.1"/>
    </source>
</evidence>
<gene>
    <name evidence="1" type="ordered locus">ROP_pROB02-02330</name>
</gene>
<protein>
    <recommendedName>
        <fullName evidence="3">UDP-N-acetylglucosamine kinase</fullName>
    </recommendedName>
</protein>
<reference evidence="1 2" key="1">
    <citation type="journal article" date="2005" name="J. Biosci. Bioeng.">
        <title>Isolation and characterization of benzene-tolerant Rhodococcus opacus strains.</title>
        <authorList>
            <person name="Na K.S."/>
            <person name="Kuroda A."/>
            <person name="Takiguchi N."/>
            <person name="Ikeda T."/>
            <person name="Ohtake H."/>
            <person name="Kato J."/>
        </authorList>
    </citation>
    <scope>NUCLEOTIDE SEQUENCE [LARGE SCALE GENOMIC DNA]</scope>
    <source>
        <strain evidence="1 2">B4</strain>
        <plasmid evidence="1">pROB02</plasmid>
    </source>
</reference>
<dbReference type="AlphaFoldDB" id="C1BE37"/>
<name>C1BE37_RHOOB</name>
<dbReference type="HOGENOM" id="CLU_965833_0_0_11"/>